<feature type="binding site" evidence="3">
    <location>
        <position position="135"/>
    </location>
    <ligand>
        <name>Fe cation</name>
        <dbReference type="ChEBI" id="CHEBI:24875"/>
    </ligand>
</feature>
<dbReference type="GO" id="GO:0006412">
    <property type="term" value="P:translation"/>
    <property type="evidence" value="ECO:0007669"/>
    <property type="project" value="UniProtKB-UniRule"/>
</dbReference>
<evidence type="ECO:0000313" key="4">
    <source>
        <dbReference type="EMBL" id="HJG86393.1"/>
    </source>
</evidence>
<dbReference type="PANTHER" id="PTHR10458">
    <property type="entry name" value="PEPTIDE DEFORMYLASE"/>
    <property type="match status" value="1"/>
</dbReference>
<dbReference type="GO" id="GO:0042586">
    <property type="term" value="F:peptide deformylase activity"/>
    <property type="evidence" value="ECO:0007669"/>
    <property type="project" value="UniProtKB-UniRule"/>
</dbReference>
<dbReference type="PRINTS" id="PR01576">
    <property type="entry name" value="PDEFORMYLASE"/>
</dbReference>
<reference evidence="4" key="2">
    <citation type="submission" date="2021-09" db="EMBL/GenBank/DDBJ databases">
        <authorList>
            <person name="Gilroy R."/>
        </authorList>
    </citation>
    <scope>NUCLEOTIDE SEQUENCE</scope>
    <source>
        <strain evidence="4">CHK179-5677</strain>
    </source>
</reference>
<dbReference type="NCBIfam" id="NF001159">
    <property type="entry name" value="PRK00150.1-3"/>
    <property type="match status" value="1"/>
</dbReference>
<evidence type="ECO:0000313" key="5">
    <source>
        <dbReference type="Proteomes" id="UP000760668"/>
    </source>
</evidence>
<reference evidence="4" key="1">
    <citation type="journal article" date="2021" name="PeerJ">
        <title>Extensive microbial diversity within the chicken gut microbiome revealed by metagenomics and culture.</title>
        <authorList>
            <person name="Gilroy R."/>
            <person name="Ravi A."/>
            <person name="Getino M."/>
            <person name="Pursley I."/>
            <person name="Horton D.L."/>
            <person name="Alikhan N.F."/>
            <person name="Baker D."/>
            <person name="Gharbi K."/>
            <person name="Hall N."/>
            <person name="Watson M."/>
            <person name="Adriaenssens E.M."/>
            <person name="Foster-Nyarko E."/>
            <person name="Jarju S."/>
            <person name="Secka A."/>
            <person name="Antonio M."/>
            <person name="Oren A."/>
            <person name="Chaudhuri R.R."/>
            <person name="La Ragione R."/>
            <person name="Hildebrand F."/>
            <person name="Pallen M.J."/>
        </authorList>
    </citation>
    <scope>NUCLEOTIDE SEQUENCE</scope>
    <source>
        <strain evidence="4">CHK179-5677</strain>
    </source>
</reference>
<comment type="cofactor">
    <cofactor evidence="3">
        <name>Fe(2+)</name>
        <dbReference type="ChEBI" id="CHEBI:29033"/>
    </cofactor>
    <text evidence="3">Binds 1 Fe(2+) ion.</text>
</comment>
<evidence type="ECO:0000256" key="3">
    <source>
        <dbReference type="HAMAP-Rule" id="MF_00163"/>
    </source>
</evidence>
<feature type="binding site" evidence="3">
    <location>
        <position position="89"/>
    </location>
    <ligand>
        <name>Fe cation</name>
        <dbReference type="ChEBI" id="CHEBI:24875"/>
    </ligand>
</feature>
<feature type="active site" evidence="3">
    <location>
        <position position="132"/>
    </location>
</feature>
<evidence type="ECO:0000256" key="2">
    <source>
        <dbReference type="ARBA" id="ARBA00023004"/>
    </source>
</evidence>
<dbReference type="Proteomes" id="UP000760668">
    <property type="component" value="Unassembled WGS sequence"/>
</dbReference>
<comment type="catalytic activity">
    <reaction evidence="3">
        <text>N-terminal N-formyl-L-methionyl-[peptide] + H2O = N-terminal L-methionyl-[peptide] + formate</text>
        <dbReference type="Rhea" id="RHEA:24420"/>
        <dbReference type="Rhea" id="RHEA-COMP:10639"/>
        <dbReference type="Rhea" id="RHEA-COMP:10640"/>
        <dbReference type="ChEBI" id="CHEBI:15377"/>
        <dbReference type="ChEBI" id="CHEBI:15740"/>
        <dbReference type="ChEBI" id="CHEBI:49298"/>
        <dbReference type="ChEBI" id="CHEBI:64731"/>
        <dbReference type="EC" id="3.5.1.88"/>
    </reaction>
</comment>
<organism evidence="4 5">
    <name type="scientific">Pseudoflavonifractor capillosus</name>
    <dbReference type="NCBI Taxonomy" id="106588"/>
    <lineage>
        <taxon>Bacteria</taxon>
        <taxon>Bacillati</taxon>
        <taxon>Bacillota</taxon>
        <taxon>Clostridia</taxon>
        <taxon>Eubacteriales</taxon>
        <taxon>Oscillospiraceae</taxon>
        <taxon>Pseudoflavonifractor</taxon>
    </lineage>
</organism>
<proteinExistence type="inferred from homology"/>
<comment type="function">
    <text evidence="3">Removes the formyl group from the N-terminal Met of newly synthesized proteins. Requires at least a dipeptide for an efficient rate of reaction. N-terminal L-methionine is a prerequisite for activity but the enzyme has broad specificity at other positions.</text>
</comment>
<comment type="caution">
    <text evidence="4">The sequence shown here is derived from an EMBL/GenBank/DDBJ whole genome shotgun (WGS) entry which is preliminary data.</text>
</comment>
<dbReference type="HAMAP" id="MF_00163">
    <property type="entry name" value="Pep_deformylase"/>
    <property type="match status" value="1"/>
</dbReference>
<dbReference type="PIRSF" id="PIRSF004749">
    <property type="entry name" value="Pep_def"/>
    <property type="match status" value="1"/>
</dbReference>
<dbReference type="PANTHER" id="PTHR10458:SF22">
    <property type="entry name" value="PEPTIDE DEFORMYLASE"/>
    <property type="match status" value="1"/>
</dbReference>
<dbReference type="EMBL" id="DYUC01000048">
    <property type="protein sequence ID" value="HJG86393.1"/>
    <property type="molecule type" value="Genomic_DNA"/>
</dbReference>
<protein>
    <recommendedName>
        <fullName evidence="3">Peptide deformylase</fullName>
        <shortName evidence="3">PDF</shortName>
        <ecNumber evidence="3">3.5.1.88</ecNumber>
    </recommendedName>
    <alternativeName>
        <fullName evidence="3">Polypeptide deformylase</fullName>
    </alternativeName>
</protein>
<dbReference type="InterPro" id="IPR023635">
    <property type="entry name" value="Peptide_deformylase"/>
</dbReference>
<dbReference type="Pfam" id="PF01327">
    <property type="entry name" value="Pep_deformylase"/>
    <property type="match status" value="1"/>
</dbReference>
<dbReference type="RefSeq" id="WP_294532270.1">
    <property type="nucleotide sequence ID" value="NZ_DYUC01000048.1"/>
</dbReference>
<dbReference type="GO" id="GO:0046872">
    <property type="term" value="F:metal ion binding"/>
    <property type="evidence" value="ECO:0007669"/>
    <property type="project" value="UniProtKB-KW"/>
</dbReference>
<keyword evidence="3 4" id="KW-0378">Hydrolase</keyword>
<keyword evidence="3" id="KW-0648">Protein biosynthesis</keyword>
<dbReference type="EC" id="3.5.1.88" evidence="3"/>
<accession>A0A921SSE5</accession>
<dbReference type="AlphaFoldDB" id="A0A921SSE5"/>
<name>A0A921SSE5_9FIRM</name>
<evidence type="ECO:0000256" key="1">
    <source>
        <dbReference type="ARBA" id="ARBA00010759"/>
    </source>
</evidence>
<dbReference type="SUPFAM" id="SSF56420">
    <property type="entry name" value="Peptide deformylase"/>
    <property type="match status" value="1"/>
</dbReference>
<comment type="similarity">
    <text evidence="1 3">Belongs to the polypeptide deformylase family.</text>
</comment>
<dbReference type="CDD" id="cd00487">
    <property type="entry name" value="Pep_deformylase"/>
    <property type="match status" value="1"/>
</dbReference>
<keyword evidence="3" id="KW-0479">Metal-binding</keyword>
<sequence>MALRTIITKGDPVLNKKAHPVTNFDEKLAILLDDMVETLRDSGGVGLAAPQIGILRRVVVVINEADQVIELVNPEIIATEGEQVGFEGCLSVPGRWGKVKRPMKARVRAQNRQGEWFEVEDEGLTARCFCHELDHLDGHLFTELTDKLYTSEELDKLMEQEDQA</sequence>
<dbReference type="Gene3D" id="3.90.45.10">
    <property type="entry name" value="Peptide deformylase"/>
    <property type="match status" value="1"/>
</dbReference>
<feature type="binding site" evidence="3">
    <location>
        <position position="131"/>
    </location>
    <ligand>
        <name>Fe cation</name>
        <dbReference type="ChEBI" id="CHEBI:24875"/>
    </ligand>
</feature>
<keyword evidence="2 3" id="KW-0408">Iron</keyword>
<dbReference type="InterPro" id="IPR036821">
    <property type="entry name" value="Peptide_deformylase_sf"/>
</dbReference>
<gene>
    <name evidence="3 4" type="primary">def</name>
    <name evidence="4" type="ORF">K8V01_05135</name>
</gene>
<dbReference type="NCBIfam" id="TIGR00079">
    <property type="entry name" value="pept_deformyl"/>
    <property type="match status" value="1"/>
</dbReference>